<keyword evidence="7 10" id="KW-1133">Transmembrane helix</keyword>
<dbReference type="GeneTree" id="ENSGT00390000017679"/>
<reference evidence="11" key="3">
    <citation type="submission" date="2025-09" db="UniProtKB">
        <authorList>
            <consortium name="Ensembl"/>
        </authorList>
    </citation>
    <scope>IDENTIFICATION</scope>
</reference>
<evidence type="ECO:0000256" key="2">
    <source>
        <dbReference type="ARBA" id="ARBA00004687"/>
    </source>
</evidence>
<dbReference type="CTD" id="54965"/>
<dbReference type="STRING" id="29139.ENSVURP00010010257"/>
<evidence type="ECO:0000256" key="5">
    <source>
        <dbReference type="ARBA" id="ARBA00022692"/>
    </source>
</evidence>
<dbReference type="GO" id="GO:0006506">
    <property type="term" value="P:GPI anchor biosynthetic process"/>
    <property type="evidence" value="ECO:0007669"/>
    <property type="project" value="UniProtKB-UniPathway"/>
</dbReference>
<dbReference type="PANTHER" id="PTHR28650">
    <property type="entry name" value="PHOSPHATIDYLINOSITOL-GLYCAN BIOSYNTHESIS CLASS X PROTEIN"/>
    <property type="match status" value="1"/>
</dbReference>
<dbReference type="Ensembl" id="ENSVURT00010011621.1">
    <property type="protein sequence ID" value="ENSVURP00010010257.1"/>
    <property type="gene ID" value="ENSVURG00010007925.1"/>
</dbReference>
<organism evidence="11 12">
    <name type="scientific">Vombatus ursinus</name>
    <name type="common">Common wombat</name>
    <dbReference type="NCBI Taxonomy" id="29139"/>
    <lineage>
        <taxon>Eukaryota</taxon>
        <taxon>Metazoa</taxon>
        <taxon>Chordata</taxon>
        <taxon>Craniata</taxon>
        <taxon>Vertebrata</taxon>
        <taxon>Euteleostomi</taxon>
        <taxon>Mammalia</taxon>
        <taxon>Metatheria</taxon>
        <taxon>Diprotodontia</taxon>
        <taxon>Vombatidae</taxon>
        <taxon>Vombatus</taxon>
    </lineage>
</organism>
<dbReference type="SMART" id="SM00780">
    <property type="entry name" value="PIG-X"/>
    <property type="match status" value="1"/>
</dbReference>
<dbReference type="GO" id="GO:0005789">
    <property type="term" value="C:endoplasmic reticulum membrane"/>
    <property type="evidence" value="ECO:0007669"/>
    <property type="project" value="UniProtKB-SubCell"/>
</dbReference>
<dbReference type="RefSeq" id="XP_027701049.1">
    <property type="nucleotide sequence ID" value="XM_027845248.1"/>
</dbReference>
<keyword evidence="9" id="KW-0325">Glycoprotein</keyword>
<dbReference type="AlphaFoldDB" id="A0A4X2KM75"/>
<evidence type="ECO:0000256" key="6">
    <source>
        <dbReference type="ARBA" id="ARBA00022824"/>
    </source>
</evidence>
<proteinExistence type="inferred from homology"/>
<keyword evidence="8 10" id="KW-0472">Membrane</keyword>
<name>A0A4X2KM75_VOMUR</name>
<feature type="transmembrane region" description="Helical" evidence="10">
    <location>
        <begin position="208"/>
        <end position="235"/>
    </location>
</feature>
<reference evidence="11" key="2">
    <citation type="submission" date="2025-08" db="UniProtKB">
        <authorList>
            <consortium name="Ensembl"/>
        </authorList>
    </citation>
    <scope>IDENTIFICATION</scope>
</reference>
<evidence type="ECO:0000256" key="7">
    <source>
        <dbReference type="ARBA" id="ARBA00022989"/>
    </source>
</evidence>
<evidence type="ECO:0000313" key="11">
    <source>
        <dbReference type="Ensembl" id="ENSVURP00010010257.1"/>
    </source>
</evidence>
<reference evidence="12" key="1">
    <citation type="submission" date="2018-12" db="EMBL/GenBank/DDBJ databases">
        <authorList>
            <person name="Yazar S."/>
        </authorList>
    </citation>
    <scope>NUCLEOTIDE SEQUENCE [LARGE SCALE GENOMIC DNA]</scope>
</reference>
<accession>A0A4X2KM75</accession>
<keyword evidence="6 10" id="KW-0256">Endoplasmic reticulum</keyword>
<keyword evidence="5 10" id="KW-0812">Transmembrane</keyword>
<dbReference type="OMA" id="ALSKYMW"/>
<sequence length="242" mass="27828">MPSFDCLGFTGIKWIFIHFSLSKDTNCSEIILIQEIVKDGFHRDLLVRVKLGTNVEKSQTCNVLIKYHLPMGLYVDPYELASLQEHNVTEAMIIQDTVDLEAPDYLSEEFDVFVYAKSDSQCSDCFRTILPIHCRYHQPEEKEEKAFVVVKNPELLVSCYNDFPSLNCWKQSETEAPCSVRNKRICQWNNMKYKSVNQNVMLQVPVGLRVHCLLVCVMTLLITVLCSGLILRAVFKHGHFSL</sequence>
<comment type="subcellular location">
    <subcellularLocation>
        <location evidence="1 10">Endoplasmic reticulum membrane</location>
        <topology evidence="1 10">Single-pass membrane protein</topology>
    </subcellularLocation>
</comment>
<comment type="function">
    <text evidence="10">Stabilizing subunit of the glycosylphosphatidylinositol-mannosyltransferase I complex which catalyzes the transfer of the first mannose, via an alpha-1,4 bond from a dolichol-phosphate-mannose (Dol-P-Man) to the glucosaminyl acyl phosphatidylinositol (GlcN-(acyl)PI) intermediate to generate alpha-D-Man-(1-&gt;4)-alpha-D-GlcN-(1-&gt;6)-(1-radyl,2-acyl-sn-glycero-3-phospho)-2-acyl-inositol and participates in the sixth step of the glycosylphosphatidylinositol-anchor biosynthesis. Probably acts by stabilizing the mannosyltransferase PIGM.</text>
</comment>
<gene>
    <name evidence="11" type="primary">PIGX</name>
</gene>
<dbReference type="Proteomes" id="UP000314987">
    <property type="component" value="Unassembled WGS sequence"/>
</dbReference>
<keyword evidence="12" id="KW-1185">Reference proteome</keyword>
<dbReference type="InterPro" id="IPR013233">
    <property type="entry name" value="PIG-X/PBN1"/>
</dbReference>
<evidence type="ECO:0000256" key="4">
    <source>
        <dbReference type="ARBA" id="ARBA00022502"/>
    </source>
</evidence>
<evidence type="ECO:0000256" key="8">
    <source>
        <dbReference type="ARBA" id="ARBA00023136"/>
    </source>
</evidence>
<evidence type="ECO:0000256" key="3">
    <source>
        <dbReference type="ARBA" id="ARBA00010345"/>
    </source>
</evidence>
<comment type="pathway">
    <text evidence="2 10">Glycolipid biosynthesis; glycosylphosphatidylinositol-anchor biosynthesis.</text>
</comment>
<dbReference type="PANTHER" id="PTHR28650:SF1">
    <property type="entry name" value="PHOSPHATIDYLINOSITOL-GLYCAN BIOSYNTHESIS CLASS X PROTEIN"/>
    <property type="match status" value="1"/>
</dbReference>
<evidence type="ECO:0000256" key="9">
    <source>
        <dbReference type="ARBA" id="ARBA00023180"/>
    </source>
</evidence>
<dbReference type="UniPathway" id="UPA00196"/>
<keyword evidence="4 10" id="KW-0337">GPI-anchor biosynthesis</keyword>
<dbReference type="GeneID" id="114030433"/>
<evidence type="ECO:0000256" key="10">
    <source>
        <dbReference type="RuleBase" id="RU366056"/>
    </source>
</evidence>
<dbReference type="InterPro" id="IPR040039">
    <property type="entry name" value="PIGX"/>
</dbReference>
<evidence type="ECO:0000313" key="12">
    <source>
        <dbReference type="Proteomes" id="UP000314987"/>
    </source>
</evidence>
<evidence type="ECO:0000256" key="1">
    <source>
        <dbReference type="ARBA" id="ARBA00004389"/>
    </source>
</evidence>
<comment type="similarity">
    <text evidence="3 10">Belongs to the PIGX family.</text>
</comment>
<protein>
    <recommendedName>
        <fullName evidence="10">Phosphatidylinositol-glycan biosynthesis class X protein</fullName>
    </recommendedName>
</protein>
<dbReference type="OrthoDB" id="5546453at2759"/>
<dbReference type="Pfam" id="PF08320">
    <property type="entry name" value="PIG-X"/>
    <property type="match status" value="1"/>
</dbReference>